<dbReference type="AlphaFoldDB" id="A0A7I7QQK5"/>
<gene>
    <name evidence="1" type="ORF">MSEDJ_27590</name>
</gene>
<accession>A0A7I7QQK5</accession>
<keyword evidence="2" id="KW-1185">Reference proteome</keyword>
<sequence>MSSLLPNDDAYHRVKRIRQGVGRLEPIFDDFVDRFERRFGFAPLSLTTDALKPSVKRASAPRLGVVLERTEQYRSFLEAGRGYDPTKQRLIAQMFVGALVGVDLLSVFGMPGKYVGSEDFAGEIFVHFSDFERLAKIETHSSLTPAELEHFTASLGLGDQLWCIRSLWGPPVVFVHTATQAVALQASAVPERWADEYFSLVTSHDEFGYLGRSEITIAVDSKENFDRNYASNWYYYFK</sequence>
<organism evidence="1 2">
    <name type="scientific">Mycolicibacterium sediminis</name>
    <dbReference type="NCBI Taxonomy" id="1286180"/>
    <lineage>
        <taxon>Bacteria</taxon>
        <taxon>Bacillati</taxon>
        <taxon>Actinomycetota</taxon>
        <taxon>Actinomycetes</taxon>
        <taxon>Mycobacteriales</taxon>
        <taxon>Mycobacteriaceae</taxon>
        <taxon>Mycolicibacterium</taxon>
    </lineage>
</organism>
<dbReference type="EMBL" id="AP022588">
    <property type="protein sequence ID" value="BBY28663.1"/>
    <property type="molecule type" value="Genomic_DNA"/>
</dbReference>
<evidence type="ECO:0000313" key="1">
    <source>
        <dbReference type="EMBL" id="BBY28663.1"/>
    </source>
</evidence>
<protein>
    <submittedName>
        <fullName evidence="1">Uncharacterized protein</fullName>
    </submittedName>
</protein>
<name>A0A7I7QQK5_9MYCO</name>
<dbReference type="KEGG" id="msei:MSEDJ_27590"/>
<reference evidence="1 2" key="1">
    <citation type="journal article" date="2019" name="Emerg. Microbes Infect.">
        <title>Comprehensive subspecies identification of 175 nontuberculous mycobacteria species based on 7547 genomic profiles.</title>
        <authorList>
            <person name="Matsumoto Y."/>
            <person name="Kinjo T."/>
            <person name="Motooka D."/>
            <person name="Nabeya D."/>
            <person name="Jung N."/>
            <person name="Uechi K."/>
            <person name="Horii T."/>
            <person name="Iida T."/>
            <person name="Fujita J."/>
            <person name="Nakamura S."/>
        </authorList>
    </citation>
    <scope>NUCLEOTIDE SEQUENCE [LARGE SCALE GENOMIC DNA]</scope>
    <source>
        <strain evidence="1 2">JCM 17899</strain>
    </source>
</reference>
<dbReference type="Proteomes" id="UP000467193">
    <property type="component" value="Chromosome"/>
</dbReference>
<evidence type="ECO:0000313" key="2">
    <source>
        <dbReference type="Proteomes" id="UP000467193"/>
    </source>
</evidence>
<proteinExistence type="predicted"/>
<dbReference type="RefSeq" id="WP_163797541.1">
    <property type="nucleotide sequence ID" value="NZ_AP022588.1"/>
</dbReference>